<accession>U3AWG7</accession>
<gene>
    <name evidence="2" type="ORF">PA6_008_02010</name>
</gene>
<dbReference type="OrthoDB" id="9975862at2"/>
<dbReference type="AlphaFoldDB" id="U3AWG7"/>
<dbReference type="Proteomes" id="UP000016560">
    <property type="component" value="Unassembled WGS sequence"/>
</dbReference>
<dbReference type="EMBL" id="BATI01000008">
    <property type="protein sequence ID" value="GAD61994.1"/>
    <property type="molecule type" value="Genomic_DNA"/>
</dbReference>
<feature type="transmembrane region" description="Helical" evidence="1">
    <location>
        <begin position="16"/>
        <end position="36"/>
    </location>
</feature>
<organism evidence="2 3">
    <name type="scientific">Aquipseudomonas alcaligenes (strain ATCC 14909 / DSM 50342 / CCUG 1425 / JCM 20561 / NBRC 14159 / NCIMB 9945 / NCTC 10367 / 1577)</name>
    <name type="common">Pseudomonas alcaligenes</name>
    <dbReference type="NCBI Taxonomy" id="1215092"/>
    <lineage>
        <taxon>Bacteria</taxon>
        <taxon>Pseudomonadati</taxon>
        <taxon>Pseudomonadota</taxon>
        <taxon>Gammaproteobacteria</taxon>
        <taxon>Pseudomonadales</taxon>
        <taxon>Pseudomonadaceae</taxon>
        <taxon>Aquipseudomonas</taxon>
    </lineage>
</organism>
<feature type="transmembrane region" description="Helical" evidence="1">
    <location>
        <begin position="105"/>
        <end position="123"/>
    </location>
</feature>
<evidence type="ECO:0000256" key="1">
    <source>
        <dbReference type="SAM" id="Phobius"/>
    </source>
</evidence>
<evidence type="ECO:0000313" key="3">
    <source>
        <dbReference type="Proteomes" id="UP000016560"/>
    </source>
</evidence>
<proteinExistence type="predicted"/>
<feature type="transmembrane region" description="Helical" evidence="1">
    <location>
        <begin position="74"/>
        <end position="93"/>
    </location>
</feature>
<keyword evidence="1" id="KW-1133">Transmembrane helix</keyword>
<comment type="caution">
    <text evidence="2">The sequence shown here is derived from an EMBL/GenBank/DDBJ whole genome shotgun (WGS) entry which is preliminary data.</text>
</comment>
<name>U3AWG7_AQUA1</name>
<keyword evidence="1" id="KW-0812">Transmembrane</keyword>
<evidence type="ECO:0000313" key="2">
    <source>
        <dbReference type="EMBL" id="GAD61994.1"/>
    </source>
</evidence>
<protein>
    <submittedName>
        <fullName evidence="2">Uncharacterized protein</fullName>
    </submittedName>
</protein>
<keyword evidence="3" id="KW-1185">Reference proteome</keyword>
<dbReference type="RefSeq" id="WP_021700084.1">
    <property type="nucleotide sequence ID" value="NZ_BATI01000008.1"/>
</dbReference>
<keyword evidence="1" id="KW-0472">Membrane</keyword>
<sequence>MSEAELSNLLPTMKDLIVPAIIGAALWLARKVLPVVSDKLHKVGKRWVISDLRKIRSIRRCPFAIQRQIAKEGALFNAFLTITVIMLGALMLLSRQMAFKEQLTYFSICMTPVLVLEWWWLIVRGFNEQLLQESSRVGPGFKRIIPNREQSARRSQARKQRQAEIAKTMSMKKAEVRVVARRLA</sequence>
<reference evidence="2" key="1">
    <citation type="submission" date="2024-09" db="EMBL/GenBank/DDBJ databases">
        <title>Whole genome shotgun sequence of Pseudomonas alcaligenes NBRC 14159.</title>
        <authorList>
            <person name="Yoshida I."/>
            <person name="Hosoyama A."/>
            <person name="Tsuchikane K."/>
            <person name="Noguchi M."/>
            <person name="Hirakata S."/>
            <person name="Ando Y."/>
            <person name="Ohji S."/>
            <person name="Yamazoe A."/>
            <person name="Yamazaki S."/>
            <person name="Fujita N."/>
        </authorList>
    </citation>
    <scope>NUCLEOTIDE SEQUENCE</scope>
    <source>
        <strain evidence="2">NBRC 14159</strain>
    </source>
</reference>